<keyword evidence="3 5" id="KW-0472">Membrane</keyword>
<dbReference type="InterPro" id="IPR047200">
    <property type="entry name" value="MFS_YcaD-like"/>
</dbReference>
<dbReference type="CDD" id="cd17477">
    <property type="entry name" value="MFS_YcaD_like"/>
    <property type="match status" value="1"/>
</dbReference>
<evidence type="ECO:0000256" key="5">
    <source>
        <dbReference type="SAM" id="Phobius"/>
    </source>
</evidence>
<dbReference type="Pfam" id="PF07690">
    <property type="entry name" value="MFS_1"/>
    <property type="match status" value="2"/>
</dbReference>
<proteinExistence type="predicted"/>
<dbReference type="Proteomes" id="UP001215503">
    <property type="component" value="Unassembled WGS sequence"/>
</dbReference>
<keyword evidence="1 5" id="KW-0812">Transmembrane</keyword>
<dbReference type="RefSeq" id="WP_275821302.1">
    <property type="nucleotide sequence ID" value="NZ_JARHUD010000003.1"/>
</dbReference>
<dbReference type="InterPro" id="IPR011701">
    <property type="entry name" value="MFS"/>
</dbReference>
<evidence type="ECO:0000313" key="6">
    <source>
        <dbReference type="EMBL" id="MDF2095663.1"/>
    </source>
</evidence>
<feature type="transmembrane region" description="Helical" evidence="5">
    <location>
        <begin position="156"/>
        <end position="178"/>
    </location>
</feature>
<dbReference type="Gene3D" id="1.20.1250.20">
    <property type="entry name" value="MFS general substrate transporter like domains"/>
    <property type="match status" value="2"/>
</dbReference>
<protein>
    <submittedName>
        <fullName evidence="6">MFS transporter</fullName>
    </submittedName>
</protein>
<feature type="transmembrane region" description="Helical" evidence="5">
    <location>
        <begin position="349"/>
        <end position="371"/>
    </location>
</feature>
<feature type="transmembrane region" description="Helical" evidence="5">
    <location>
        <begin position="73"/>
        <end position="91"/>
    </location>
</feature>
<feature type="transmembrane region" description="Helical" evidence="5">
    <location>
        <begin position="233"/>
        <end position="252"/>
    </location>
</feature>
<feature type="transmembrane region" description="Helical" evidence="5">
    <location>
        <begin position="97"/>
        <end position="119"/>
    </location>
</feature>
<feature type="compositionally biased region" description="Acidic residues" evidence="4">
    <location>
        <begin position="423"/>
        <end position="443"/>
    </location>
</feature>
<evidence type="ECO:0000256" key="3">
    <source>
        <dbReference type="ARBA" id="ARBA00023136"/>
    </source>
</evidence>
<dbReference type="PANTHER" id="PTHR23521">
    <property type="entry name" value="TRANSPORTER MFS SUPERFAMILY"/>
    <property type="match status" value="1"/>
</dbReference>
<name>A0ABT5YL63_9PROT</name>
<feature type="transmembrane region" description="Helical" evidence="5">
    <location>
        <begin position="131"/>
        <end position="150"/>
    </location>
</feature>
<feature type="transmembrane region" description="Helical" evidence="5">
    <location>
        <begin position="42"/>
        <end position="61"/>
    </location>
</feature>
<keyword evidence="7" id="KW-1185">Reference proteome</keyword>
<accession>A0ABT5YL63</accession>
<feature type="compositionally biased region" description="Low complexity" evidence="4">
    <location>
        <begin position="407"/>
        <end position="421"/>
    </location>
</feature>
<gene>
    <name evidence="6" type="ORF">P2G67_06705</name>
</gene>
<feature type="transmembrane region" description="Helical" evidence="5">
    <location>
        <begin position="264"/>
        <end position="284"/>
    </location>
</feature>
<feature type="transmembrane region" description="Helical" evidence="5">
    <location>
        <begin position="199"/>
        <end position="221"/>
    </location>
</feature>
<feature type="transmembrane region" description="Helical" evidence="5">
    <location>
        <begin position="324"/>
        <end position="343"/>
    </location>
</feature>
<evidence type="ECO:0000313" key="7">
    <source>
        <dbReference type="Proteomes" id="UP001215503"/>
    </source>
</evidence>
<evidence type="ECO:0000256" key="4">
    <source>
        <dbReference type="SAM" id="MobiDB-lite"/>
    </source>
</evidence>
<dbReference type="SUPFAM" id="SSF103473">
    <property type="entry name" value="MFS general substrate transporter"/>
    <property type="match status" value="1"/>
</dbReference>
<organism evidence="6 7">
    <name type="scientific">Aquibaculum arenosum</name>
    <dbReference type="NCBI Taxonomy" id="3032591"/>
    <lineage>
        <taxon>Bacteria</taxon>
        <taxon>Pseudomonadati</taxon>
        <taxon>Pseudomonadota</taxon>
        <taxon>Alphaproteobacteria</taxon>
        <taxon>Rhodospirillales</taxon>
        <taxon>Rhodovibrionaceae</taxon>
        <taxon>Aquibaculum</taxon>
    </lineage>
</organism>
<dbReference type="InterPro" id="IPR036259">
    <property type="entry name" value="MFS_trans_sf"/>
</dbReference>
<comment type="caution">
    <text evidence="6">The sequence shown here is derived from an EMBL/GenBank/DDBJ whole genome shotgun (WGS) entry which is preliminary data.</text>
</comment>
<feature type="region of interest" description="Disordered" evidence="4">
    <location>
        <begin position="405"/>
        <end position="458"/>
    </location>
</feature>
<reference evidence="6 7" key="1">
    <citation type="submission" date="2023-03" db="EMBL/GenBank/DDBJ databases">
        <title>Fodinicurvata sp. CAU 1616 isolated from sea sendiment.</title>
        <authorList>
            <person name="Kim W."/>
        </authorList>
    </citation>
    <scope>NUCLEOTIDE SEQUENCE [LARGE SCALE GENOMIC DNA]</scope>
    <source>
        <strain evidence="6 7">CAU 1616</strain>
    </source>
</reference>
<dbReference type="PANTHER" id="PTHR23521:SF3">
    <property type="entry name" value="MFS TRANSPORTER"/>
    <property type="match status" value="1"/>
</dbReference>
<dbReference type="EMBL" id="JARHUD010000003">
    <property type="protein sequence ID" value="MDF2095663.1"/>
    <property type="molecule type" value="Genomic_DNA"/>
</dbReference>
<keyword evidence="2 5" id="KW-1133">Transmembrane helix</keyword>
<evidence type="ECO:0000256" key="1">
    <source>
        <dbReference type="ARBA" id="ARBA00022692"/>
    </source>
</evidence>
<feature type="transmembrane region" description="Helical" evidence="5">
    <location>
        <begin position="290"/>
        <end position="312"/>
    </location>
</feature>
<sequence>MGRTLAPVFALLVSVALLLLGNGLLGTLLPVRAQLEAFSTPVIGLLGSLYFLGFGFGCVLGPHLIQRVGHIRTFAALAALVVAVPLVHALFPLPYPWAALRIVAGLCLAGLYTVIESWLNQSVDNASRGTVLSVYIVINLSAMTGGQLLLQLDSPAGPALFSLVAVLMTLAVVPIALTRAAAPVPPVAVRLRLRHLYHLSPVGIIGCFTVGMTSGAFWTVAPAYVTALGEGPEAVSTFMAVAVFAGALAQWPLGRLSDKIDRRLVILGACLAAGLAGLGLFQSAHLPIPLLVLAGFFGAFTLSAYALCIAHANDFIAPEDAVEASAGLLLTYAAGAVAGPLLAASAMSWLGPSGLFAATAAAHFLFALFVIHRIRQRAPIPADERENFVLMEPRTSAMVFELDPRSETTTPEAAEEQAAATILEDDLPDAPEDEQPPAEEGPEGNEQPLDEEKRPKET</sequence>
<evidence type="ECO:0000256" key="2">
    <source>
        <dbReference type="ARBA" id="ARBA00022989"/>
    </source>
</evidence>